<evidence type="ECO:0000259" key="4">
    <source>
        <dbReference type="PROSITE" id="PS50902"/>
    </source>
</evidence>
<dbReference type="PROSITE" id="PS50902">
    <property type="entry name" value="FLAVODOXIN_LIKE"/>
    <property type="match status" value="1"/>
</dbReference>
<dbReference type="SUPFAM" id="SSF63380">
    <property type="entry name" value="Riboflavin synthase domain-like"/>
    <property type="match status" value="1"/>
</dbReference>
<dbReference type="GO" id="GO:0050660">
    <property type="term" value="F:flavin adenine dinucleotide binding"/>
    <property type="evidence" value="ECO:0007669"/>
    <property type="project" value="TreeGrafter"/>
</dbReference>
<keyword evidence="3" id="KW-0472">Membrane</keyword>
<name>A0A368ZGQ6_9FLAO</name>
<dbReference type="InterPro" id="IPR029039">
    <property type="entry name" value="Flavoprotein-like_sf"/>
</dbReference>
<keyword evidence="3" id="KW-1133">Transmembrane helix</keyword>
<dbReference type="AlphaFoldDB" id="A0A368ZGQ6"/>
<dbReference type="Proteomes" id="UP000253436">
    <property type="component" value="Unassembled WGS sequence"/>
</dbReference>
<evidence type="ECO:0000256" key="1">
    <source>
        <dbReference type="ARBA" id="ARBA00022605"/>
    </source>
</evidence>
<dbReference type="GO" id="GO:0004783">
    <property type="term" value="F:sulfite reductase (NADPH) activity"/>
    <property type="evidence" value="ECO:0007669"/>
    <property type="project" value="TreeGrafter"/>
</dbReference>
<dbReference type="InterPro" id="IPR039261">
    <property type="entry name" value="FNR_nucleotide-bd"/>
</dbReference>
<dbReference type="InterPro" id="IPR017938">
    <property type="entry name" value="Riboflavin_synthase-like_b-brl"/>
</dbReference>
<dbReference type="RefSeq" id="WP_114309703.1">
    <property type="nucleotide sequence ID" value="NZ_QPJO01000002.1"/>
</dbReference>
<dbReference type="PROSITE" id="PS51384">
    <property type="entry name" value="FAD_FR"/>
    <property type="match status" value="1"/>
</dbReference>
<dbReference type="PRINTS" id="PR00371">
    <property type="entry name" value="FPNCR"/>
</dbReference>
<keyword evidence="7" id="KW-1185">Reference proteome</keyword>
<evidence type="ECO:0000256" key="2">
    <source>
        <dbReference type="ARBA" id="ARBA00022630"/>
    </source>
</evidence>
<dbReference type="GO" id="GO:0010181">
    <property type="term" value="F:FMN binding"/>
    <property type="evidence" value="ECO:0007669"/>
    <property type="project" value="InterPro"/>
</dbReference>
<protein>
    <submittedName>
        <fullName evidence="6">Sulfite reductase (NADPH) flavoprotein alpha-component</fullName>
    </submittedName>
</protein>
<organism evidence="6 7">
    <name type="scientific">Winogradskyella arenosi</name>
    <dbReference type="NCBI Taxonomy" id="533325"/>
    <lineage>
        <taxon>Bacteria</taxon>
        <taxon>Pseudomonadati</taxon>
        <taxon>Bacteroidota</taxon>
        <taxon>Flavobacteriia</taxon>
        <taxon>Flavobacteriales</taxon>
        <taxon>Flavobacteriaceae</taxon>
        <taxon>Winogradskyella</taxon>
    </lineage>
</organism>
<dbReference type="GO" id="GO:0005829">
    <property type="term" value="C:cytosol"/>
    <property type="evidence" value="ECO:0007669"/>
    <property type="project" value="TreeGrafter"/>
</dbReference>
<dbReference type="SUPFAM" id="SSF52218">
    <property type="entry name" value="Flavoproteins"/>
    <property type="match status" value="1"/>
</dbReference>
<dbReference type="InterPro" id="IPR001709">
    <property type="entry name" value="Flavoprot_Pyr_Nucl_cyt_Rdtase"/>
</dbReference>
<dbReference type="InterPro" id="IPR005625">
    <property type="entry name" value="PepSY-ass_TM"/>
</dbReference>
<evidence type="ECO:0000256" key="3">
    <source>
        <dbReference type="SAM" id="Phobius"/>
    </source>
</evidence>
<dbReference type="Pfam" id="PF03929">
    <property type="entry name" value="PepSY_TM"/>
    <property type="match status" value="1"/>
</dbReference>
<evidence type="ECO:0000313" key="6">
    <source>
        <dbReference type="EMBL" id="RCW92696.1"/>
    </source>
</evidence>
<sequence length="731" mass="82513">MTLSIWRFSHLILAIVSSLFILLASITGTILAFEPLSNQLQSYQINENTTLATTIESLNKRYDEIMTISTDENNFVVASVITSEGDNDTFYINPETGEKLGALIEKAPLFKFTTNLHRSLFLKSTGRFIVGLVSFFLFLMAITGVLLIAKRQGGMLRFFSKVVNENFQQYYHVQLGRWFLIPVIIVALTGVYLSLEKFSLLPESKITHTYPEDIPEDIDKIAFSDFEVFKSIPISEVKNLEFPFSEDVEDYFYLTLKDKELLVNQVSGEVVSKQTYPIVHRLSQWSLWLHTGQGTIVWALVLALVGIALIFFIYSGFAMTLKRQKSSVKIKNSFKKDEAEHILLVGSETGSTYKYAVSFYEALLAEGKSAYISALNTYTTYKKAKELTVFTATYGEGEAPINANKFEKRLGTTSQINTMVFSVVGFGSLLYPDYCKYAEELDQLLQVHPNFNQKMGLVKIHNQSYEAFHNWVLAWNNRSGEQLQIVQPIERIDPKKTRRFIVVKRTALNKDATFLLQLRPLKRISFQSGDLLAFKPNKDEAAREYSIAEIANGDILLSIKKHEQGLCSTYFSGLSKEDTFTATIKSNTDFHLPKSKAAILIANGTGIAPFLGMINSNKKQKNIYLFWGGRTKSSLNLYAEVLQNALAARKLTELFTAFSQEQSQKIYVQDVLLQQSDLVAAHLKNKGTVMICGSVAMQTRVLAVLDEITTSQLNEPLSSFEARSQIKMDCY</sequence>
<comment type="caution">
    <text evidence="6">The sequence shown here is derived from an EMBL/GenBank/DDBJ whole genome shotgun (WGS) entry which is preliminary data.</text>
</comment>
<keyword evidence="2" id="KW-0285">Flavoprotein</keyword>
<reference evidence="6 7" key="1">
    <citation type="submission" date="2018-07" db="EMBL/GenBank/DDBJ databases">
        <title>Genomic Encyclopedia of Type Strains, Phase III (KMG-III): the genomes of soil and plant-associated and newly described type strains.</title>
        <authorList>
            <person name="Whitman W."/>
        </authorList>
    </citation>
    <scope>NUCLEOTIDE SEQUENCE [LARGE SCALE GENOMIC DNA]</scope>
    <source>
        <strain evidence="6 7">CECT 7958</strain>
    </source>
</reference>
<proteinExistence type="predicted"/>
<evidence type="ECO:0000313" key="7">
    <source>
        <dbReference type="Proteomes" id="UP000253436"/>
    </source>
</evidence>
<feature type="domain" description="Flavodoxin-like" evidence="4">
    <location>
        <begin position="341"/>
        <end position="480"/>
    </location>
</feature>
<dbReference type="Gene3D" id="3.40.50.360">
    <property type="match status" value="1"/>
</dbReference>
<feature type="transmembrane region" description="Helical" evidence="3">
    <location>
        <begin position="296"/>
        <end position="321"/>
    </location>
</feature>
<dbReference type="PANTHER" id="PTHR19384">
    <property type="entry name" value="NITRIC OXIDE SYNTHASE-RELATED"/>
    <property type="match status" value="1"/>
</dbReference>
<dbReference type="SUPFAM" id="SSF52343">
    <property type="entry name" value="Ferredoxin reductase-like, C-terminal NADP-linked domain"/>
    <property type="match status" value="1"/>
</dbReference>
<dbReference type="InterPro" id="IPR001433">
    <property type="entry name" value="OxRdtase_FAD/NAD-bd"/>
</dbReference>
<keyword evidence="1" id="KW-0028">Amino-acid biosynthesis</keyword>
<dbReference type="Pfam" id="PF00175">
    <property type="entry name" value="NAD_binding_1"/>
    <property type="match status" value="1"/>
</dbReference>
<accession>A0A368ZGQ6</accession>
<feature type="domain" description="FAD-binding FR-type" evidence="5">
    <location>
        <begin position="495"/>
        <end position="593"/>
    </location>
</feature>
<dbReference type="Pfam" id="PF00258">
    <property type="entry name" value="Flavodoxin_1"/>
    <property type="match status" value="1"/>
</dbReference>
<feature type="transmembrane region" description="Helical" evidence="3">
    <location>
        <begin position="128"/>
        <end position="149"/>
    </location>
</feature>
<feature type="transmembrane region" description="Helical" evidence="3">
    <location>
        <begin position="178"/>
        <end position="195"/>
    </location>
</feature>
<dbReference type="EMBL" id="QPJO01000002">
    <property type="protein sequence ID" value="RCW92696.1"/>
    <property type="molecule type" value="Genomic_DNA"/>
</dbReference>
<dbReference type="Gene3D" id="2.40.30.10">
    <property type="entry name" value="Translation factors"/>
    <property type="match status" value="1"/>
</dbReference>
<keyword evidence="3" id="KW-0812">Transmembrane</keyword>
<dbReference type="InterPro" id="IPR017927">
    <property type="entry name" value="FAD-bd_FR_type"/>
</dbReference>
<dbReference type="Gene3D" id="3.40.50.80">
    <property type="entry name" value="Nucleotide-binding domain of ferredoxin-NADP reductase (FNR) module"/>
    <property type="match status" value="1"/>
</dbReference>
<dbReference type="PANTHER" id="PTHR19384:SF84">
    <property type="entry name" value="METHIONINE SYNTHASE REDUCTASE"/>
    <property type="match status" value="1"/>
</dbReference>
<evidence type="ECO:0000259" key="5">
    <source>
        <dbReference type="PROSITE" id="PS51384"/>
    </source>
</evidence>
<feature type="transmembrane region" description="Helical" evidence="3">
    <location>
        <begin position="12"/>
        <end position="33"/>
    </location>
</feature>
<dbReference type="OrthoDB" id="9789468at2"/>
<dbReference type="InterPro" id="IPR008254">
    <property type="entry name" value="Flavodoxin/NO_synth"/>
</dbReference>
<gene>
    <name evidence="6" type="ORF">DFQ08_102728</name>
</gene>